<dbReference type="SUPFAM" id="SSF56176">
    <property type="entry name" value="FAD-binding/transporter-associated domain-like"/>
    <property type="match status" value="1"/>
</dbReference>
<proteinExistence type="inferred from homology"/>
<dbReference type="GO" id="GO:0071949">
    <property type="term" value="F:FAD binding"/>
    <property type="evidence" value="ECO:0007669"/>
    <property type="project" value="InterPro"/>
</dbReference>
<evidence type="ECO:0000256" key="5">
    <source>
        <dbReference type="ARBA" id="ARBA00023002"/>
    </source>
</evidence>
<dbReference type="SUPFAM" id="SSF55103">
    <property type="entry name" value="FAD-linked oxidases, C-terminal domain"/>
    <property type="match status" value="1"/>
</dbReference>
<protein>
    <submittedName>
        <fullName evidence="7">FAD-binding protein</fullName>
    </submittedName>
</protein>
<gene>
    <name evidence="7" type="ORF">E1261_02865</name>
</gene>
<dbReference type="Pfam" id="PF01565">
    <property type="entry name" value="FAD_binding_4"/>
    <property type="match status" value="1"/>
</dbReference>
<comment type="similarity">
    <text evidence="2">Belongs to the oxygen-dependent FAD-linked oxidoreductase family.</text>
</comment>
<dbReference type="AlphaFoldDB" id="A0A4R4QGW1"/>
<dbReference type="OrthoDB" id="6278354at2"/>
<keyword evidence="8" id="KW-1185">Reference proteome</keyword>
<feature type="domain" description="FAD-binding PCMH-type" evidence="6">
    <location>
        <begin position="63"/>
        <end position="231"/>
    </location>
</feature>
<dbReference type="InterPro" id="IPR036318">
    <property type="entry name" value="FAD-bd_PCMH-like_sf"/>
</dbReference>
<comment type="cofactor">
    <cofactor evidence="1">
        <name>FAD</name>
        <dbReference type="ChEBI" id="CHEBI:57692"/>
    </cofactor>
</comment>
<evidence type="ECO:0000259" key="6">
    <source>
        <dbReference type="PROSITE" id="PS51387"/>
    </source>
</evidence>
<sequence>MSTRRALLGAIGLGILVTGFDPVRRSWATSEGDNVQPLPPLDGEVLLDAGSREGVSRDAGRYVQKVPQAVLVPGSVRDIQAMIKYCVKHRVQVAARGLANTTDGQGLVSGLLIDMRALRKIHRIDADRAVVDAGADWLQLTNAAHAKGLTPPALTGFLGLTFGGTLSLGGIPPAIQSGGQIDSVLELEVVTGKGELKRCSKTQDRELFEAVLAGLGQYAVITKATVRLGPAPAKVRGHELAYTSSKDFFQDFKTLIKRSEISEIYGDWWRPGEHGEVSHLNAFTFHSAGAPPNDAHLLRGLTKPPTAAIVSTNDFLPHVTRIDEAVEQLREALDWDNLPKPWLTLWLPERSVEQYVTDVVSKLTPRDVGNGGFVLLYAHRRTKLTRPSLRLPAPDGSDWVYLFTLMTAGPKGAGPDFAQEMLKRNHRLFEQARALGSTRYPIESTPFTKPDWQHHYGPRWPHLQTLKQKHDPAGILTPGPGIF</sequence>
<evidence type="ECO:0000313" key="8">
    <source>
        <dbReference type="Proteomes" id="UP000295075"/>
    </source>
</evidence>
<reference evidence="7 8" key="1">
    <citation type="submission" date="2019-03" db="EMBL/GenBank/DDBJ databases">
        <title>Draft genome sequences of novel Actinobacteria.</title>
        <authorList>
            <person name="Sahin N."/>
            <person name="Ay H."/>
            <person name="Saygin H."/>
        </authorList>
    </citation>
    <scope>NUCLEOTIDE SEQUENCE [LARGE SCALE GENOMIC DNA]</scope>
    <source>
        <strain evidence="7 8">JCM 30547</strain>
    </source>
</reference>
<evidence type="ECO:0000256" key="2">
    <source>
        <dbReference type="ARBA" id="ARBA00005466"/>
    </source>
</evidence>
<dbReference type="GO" id="GO:0009690">
    <property type="term" value="P:cytokinin metabolic process"/>
    <property type="evidence" value="ECO:0007669"/>
    <property type="project" value="InterPro"/>
</dbReference>
<dbReference type="InterPro" id="IPR016166">
    <property type="entry name" value="FAD-bd_PCMH"/>
</dbReference>
<dbReference type="EMBL" id="SMKA01000005">
    <property type="protein sequence ID" value="TDC34858.1"/>
    <property type="molecule type" value="Genomic_DNA"/>
</dbReference>
<dbReference type="Proteomes" id="UP000295075">
    <property type="component" value="Unassembled WGS sequence"/>
</dbReference>
<evidence type="ECO:0000256" key="3">
    <source>
        <dbReference type="ARBA" id="ARBA00022630"/>
    </source>
</evidence>
<name>A0A4R4QGW1_9ACTN</name>
<dbReference type="InterPro" id="IPR015345">
    <property type="entry name" value="Cytokinin_DH_FAD/cytokin-bd"/>
</dbReference>
<evidence type="ECO:0000313" key="7">
    <source>
        <dbReference type="EMBL" id="TDC34858.1"/>
    </source>
</evidence>
<dbReference type="Gene3D" id="3.40.462.10">
    <property type="entry name" value="FAD-linked oxidases, C-terminal domain"/>
    <property type="match status" value="1"/>
</dbReference>
<dbReference type="RefSeq" id="WP_132401315.1">
    <property type="nucleotide sequence ID" value="NZ_SMKA01000005.1"/>
</dbReference>
<dbReference type="InterPro" id="IPR050432">
    <property type="entry name" value="FAD-linked_Oxidoreductases_BP"/>
</dbReference>
<dbReference type="PANTHER" id="PTHR13878">
    <property type="entry name" value="GULONOLACTONE OXIDASE"/>
    <property type="match status" value="1"/>
</dbReference>
<comment type="caution">
    <text evidence="7">The sequence shown here is derived from an EMBL/GenBank/DDBJ whole genome shotgun (WGS) entry which is preliminary data.</text>
</comment>
<accession>A0A4R4QGW1</accession>
<dbReference type="InterPro" id="IPR016169">
    <property type="entry name" value="FAD-bd_PCMH_sub2"/>
</dbReference>
<dbReference type="GO" id="GO:0019139">
    <property type="term" value="F:cytokinin dehydrogenase activity"/>
    <property type="evidence" value="ECO:0007669"/>
    <property type="project" value="InterPro"/>
</dbReference>
<dbReference type="Pfam" id="PF09265">
    <property type="entry name" value="Cytokin-bind"/>
    <property type="match status" value="1"/>
</dbReference>
<organism evidence="7 8">
    <name type="scientific">Kribbella albertanoniae</name>
    <dbReference type="NCBI Taxonomy" id="1266829"/>
    <lineage>
        <taxon>Bacteria</taxon>
        <taxon>Bacillati</taxon>
        <taxon>Actinomycetota</taxon>
        <taxon>Actinomycetes</taxon>
        <taxon>Propionibacteriales</taxon>
        <taxon>Kribbellaceae</taxon>
        <taxon>Kribbella</taxon>
    </lineage>
</organism>
<dbReference type="InterPro" id="IPR016164">
    <property type="entry name" value="FAD-linked_Oxase-like_C"/>
</dbReference>
<dbReference type="PROSITE" id="PS51387">
    <property type="entry name" value="FAD_PCMH"/>
    <property type="match status" value="1"/>
</dbReference>
<dbReference type="Gene3D" id="3.30.43.10">
    <property type="entry name" value="Uridine Diphospho-n-acetylenolpyruvylglucosamine Reductase, domain 2"/>
    <property type="match status" value="1"/>
</dbReference>
<evidence type="ECO:0000256" key="4">
    <source>
        <dbReference type="ARBA" id="ARBA00022827"/>
    </source>
</evidence>
<dbReference type="PANTHER" id="PTHR13878:SF53">
    <property type="entry name" value="CYTOKININ DEHYDROGENASE 6"/>
    <property type="match status" value="1"/>
</dbReference>
<dbReference type="InterPro" id="IPR016170">
    <property type="entry name" value="Cytok_DH_C_sf"/>
</dbReference>
<keyword evidence="4" id="KW-0274">FAD</keyword>
<dbReference type="Gene3D" id="3.30.465.10">
    <property type="match status" value="1"/>
</dbReference>
<evidence type="ECO:0000256" key="1">
    <source>
        <dbReference type="ARBA" id="ARBA00001974"/>
    </source>
</evidence>
<keyword evidence="5" id="KW-0560">Oxidoreductase</keyword>
<dbReference type="InterPro" id="IPR016167">
    <property type="entry name" value="FAD-bd_PCMH_sub1"/>
</dbReference>
<keyword evidence="3" id="KW-0285">Flavoprotein</keyword>
<dbReference type="InterPro" id="IPR006094">
    <property type="entry name" value="Oxid_FAD_bind_N"/>
</dbReference>